<proteinExistence type="predicted"/>
<sequence length="1091" mass="126681">MFQKPIQQEKLRTDNTQFFKISANSQLRKMIDGQIQVGQGAFQKQTQTSKTTSLGPDLNQKGHINLLQNFKQNSQLECPKFQRELQDNKNKQYRDEKTQIQMQSSTNYSYRNKSQSVENNKRNNYSKNPAQYLKGDKDQNQENERQTTSQNSLLNGGVSVCIREDEDFVNVGNLIDEIKEEDFANEISINQEMPINQMQSVRVQVMQAVSRNKENILNEEFNQIETQEIAANLMETRKLAVCINDNDKQVKSYMQSLLQSMHAPFAKQNQQNLQNEEFVSDENSYNYATNSINQLQKFISSKQNDSNFSSVPVYQSQNYPIKQTTKAFNNKPNLFVNNSQNLPIKDILCAQNQNKNYYQQIQSYSVQKNSQLGGRTQDSDEFEIQGVSLLKQKSSQSTTSIQSKVSRKIQNLQNQFELENENGNGLKLYEDIPIEGINNKQGLIQQVYISPTSNKSQQINFQISNQNNLLTQQSSTYTLNTLSSAEKAFPLKQNPQIIQQAYQNYDKVRIQNEEIRKSQQLQQGIKLIGVNSSTQETLDRNVSKQQITQKVIDPIQVYDPQISLQQNTKYDTQQSNSNMSLYLASKRSMSNYCSNTNQYNTQNSNGSKSLERKKKIFDSILPQKQPADIISLQNFITRGLNQGSNQSCKEIENPIKIKDMQSNNSQIIQYSNNSQPQQVSSFTKQNTQRDDLRINNLKQFQTQRNGFQLITKSSEEKNIQGLFLKQSDKKFKQLEQDLNCLDEKTIKQKENESNTTKAQQHNQFQPQESNPVKNDFQKNREQFNQNQLSQLKQTLNQKQSCKDRYSNQNLDEFQTSTIEEQNYDIQVKQLEPFKFNKFLQPCRNNKFENETQSNQSHQSNERPNQNLTIKHVQGQNTTAASFLDDLSILKNANQQLQTTFEIENILNSELKKEQQQIDFKQKRMIFETGSSRNNSSQRNTINSNYFTKQENLEKPPLSQGREQAALKVQILAQNNNQQNIPQSNQKILILKDMNVNNLQNQENQNLLIKEQQGLKIIQTNLNNQKTNEIKYSNENENVYKPNQQLKNTIQIKDNEKKQTINPLQDQKRKTIFYNTERKQTTGLSYLEKFKK</sequence>
<protein>
    <submittedName>
        <fullName evidence="2">Uncharacterized protein</fullName>
    </submittedName>
</protein>
<feature type="compositionally biased region" description="Basic and acidic residues" evidence="1">
    <location>
        <begin position="134"/>
        <end position="145"/>
    </location>
</feature>
<name>I7MK22_TETTS</name>
<accession>I7MK22</accession>
<feature type="region of interest" description="Disordered" evidence="1">
    <location>
        <begin position="749"/>
        <end position="774"/>
    </location>
</feature>
<feature type="region of interest" description="Disordered" evidence="1">
    <location>
        <begin position="89"/>
        <end position="151"/>
    </location>
</feature>
<evidence type="ECO:0000313" key="2">
    <source>
        <dbReference type="EMBL" id="EAS07739.2"/>
    </source>
</evidence>
<gene>
    <name evidence="2" type="ORF">TTHERM_00497930</name>
</gene>
<keyword evidence="3" id="KW-1185">Reference proteome</keyword>
<dbReference type="KEGG" id="tet:TTHERM_00497930"/>
<evidence type="ECO:0000256" key="1">
    <source>
        <dbReference type="SAM" id="MobiDB-lite"/>
    </source>
</evidence>
<dbReference type="Proteomes" id="UP000009168">
    <property type="component" value="Unassembled WGS sequence"/>
</dbReference>
<organism evidence="2 3">
    <name type="scientific">Tetrahymena thermophila (strain SB210)</name>
    <dbReference type="NCBI Taxonomy" id="312017"/>
    <lineage>
        <taxon>Eukaryota</taxon>
        <taxon>Sar</taxon>
        <taxon>Alveolata</taxon>
        <taxon>Ciliophora</taxon>
        <taxon>Intramacronucleata</taxon>
        <taxon>Oligohymenophorea</taxon>
        <taxon>Hymenostomatida</taxon>
        <taxon>Tetrahymenina</taxon>
        <taxon>Tetrahymenidae</taxon>
        <taxon>Tetrahymena</taxon>
    </lineage>
</organism>
<dbReference type="GeneID" id="7835350"/>
<dbReference type="InParanoid" id="I7MK22"/>
<dbReference type="RefSeq" id="XP_001027981.2">
    <property type="nucleotide sequence ID" value="XM_001027981.2"/>
</dbReference>
<reference evidence="3" key="1">
    <citation type="journal article" date="2006" name="PLoS Biol.">
        <title>Macronuclear genome sequence of the ciliate Tetrahymena thermophila, a model eukaryote.</title>
        <authorList>
            <person name="Eisen J.A."/>
            <person name="Coyne R.S."/>
            <person name="Wu M."/>
            <person name="Wu D."/>
            <person name="Thiagarajan M."/>
            <person name="Wortman J.R."/>
            <person name="Badger J.H."/>
            <person name="Ren Q."/>
            <person name="Amedeo P."/>
            <person name="Jones K.M."/>
            <person name="Tallon L.J."/>
            <person name="Delcher A.L."/>
            <person name="Salzberg S.L."/>
            <person name="Silva J.C."/>
            <person name="Haas B.J."/>
            <person name="Majoros W.H."/>
            <person name="Farzad M."/>
            <person name="Carlton J.M."/>
            <person name="Smith R.K. Jr."/>
            <person name="Garg J."/>
            <person name="Pearlman R.E."/>
            <person name="Karrer K.M."/>
            <person name="Sun L."/>
            <person name="Manning G."/>
            <person name="Elde N.C."/>
            <person name="Turkewitz A.P."/>
            <person name="Asai D.J."/>
            <person name="Wilkes D.E."/>
            <person name="Wang Y."/>
            <person name="Cai H."/>
            <person name="Collins K."/>
            <person name="Stewart B.A."/>
            <person name="Lee S.R."/>
            <person name="Wilamowska K."/>
            <person name="Weinberg Z."/>
            <person name="Ruzzo W.L."/>
            <person name="Wloga D."/>
            <person name="Gaertig J."/>
            <person name="Frankel J."/>
            <person name="Tsao C.-C."/>
            <person name="Gorovsky M.A."/>
            <person name="Keeling P.J."/>
            <person name="Waller R.F."/>
            <person name="Patron N.J."/>
            <person name="Cherry J.M."/>
            <person name="Stover N.A."/>
            <person name="Krieger C.J."/>
            <person name="del Toro C."/>
            <person name="Ryder H.F."/>
            <person name="Williamson S.C."/>
            <person name="Barbeau R.A."/>
            <person name="Hamilton E.P."/>
            <person name="Orias E."/>
        </authorList>
    </citation>
    <scope>NUCLEOTIDE SEQUENCE [LARGE SCALE GENOMIC DNA]</scope>
    <source>
        <strain evidence="3">SB210</strain>
    </source>
</reference>
<evidence type="ECO:0000313" key="3">
    <source>
        <dbReference type="Proteomes" id="UP000009168"/>
    </source>
</evidence>
<feature type="compositionally biased region" description="Basic and acidic residues" evidence="1">
    <location>
        <begin position="89"/>
        <end position="98"/>
    </location>
</feature>
<dbReference type="AlphaFoldDB" id="I7MK22"/>
<feature type="compositionally biased region" description="Polar residues" evidence="1">
    <location>
        <begin position="753"/>
        <end position="772"/>
    </location>
</feature>
<feature type="compositionally biased region" description="Polar residues" evidence="1">
    <location>
        <begin position="99"/>
        <end position="129"/>
    </location>
</feature>
<dbReference type="EMBL" id="GG662212">
    <property type="protein sequence ID" value="EAS07739.2"/>
    <property type="molecule type" value="Genomic_DNA"/>
</dbReference>